<dbReference type="VEuPathDB" id="ToxoDB:ETH2_1227900"/>
<keyword evidence="1" id="KW-0812">Transmembrane</keyword>
<dbReference type="GeneID" id="25253055"/>
<name>U6KYD0_EIMTE</name>
<accession>U6KYD0</accession>
<organism evidence="2 3">
    <name type="scientific">Eimeria tenella</name>
    <name type="common">Coccidian parasite</name>
    <dbReference type="NCBI Taxonomy" id="5802"/>
    <lineage>
        <taxon>Eukaryota</taxon>
        <taxon>Sar</taxon>
        <taxon>Alveolata</taxon>
        <taxon>Apicomplexa</taxon>
        <taxon>Conoidasida</taxon>
        <taxon>Coccidia</taxon>
        <taxon>Eucoccidiorida</taxon>
        <taxon>Eimeriorina</taxon>
        <taxon>Eimeriidae</taxon>
        <taxon>Eimeria</taxon>
    </lineage>
</organism>
<sequence length="505" mass="54490">MQPSPSAASRVPPGFARPLTVGEIPLMAGSSHNKHPEAPRKSKATYTMLLPSSSSSSAAAGLRGYHGLRFLRLKRLYSRQLLQRYCLLLSVAAVGLLLLLWRQVTLPLLQQLQQLRHQGPLFTSPEDRARCEALQGAPRVYVQGALVSLASAGRRELLQDLWGAQRRRGAAAAAAAAAAPLTLQQHDGLMAFFESLAKALQLKRVQWALGGPTLVGSLSRHSLLREEKEINLLISEKDKKKVREACSIFDPSSELLRPQAYFPQALLAWLAATKAKPKFEEQAVNSPYGLITLDTSAAADHLSFPELRVRIYWFKEVREKPPGAAADWEPYAEITAAPAAAAAAAAGAAAARPTVPLQQLLPFVDRPLGLLSVPAPKNPLFYLNRFYNSSDPFCAALQQQQEEAAAAAGAAAAAPGAAGGAADSAASNSWGFLSYLRLPFNQCSSSSSSSSSGTSKPTVRLSPISENCLKESFYFGGELQLEVYTRCTYTPAPGFATWVPTIWRR</sequence>
<dbReference type="AlphaFoldDB" id="U6KYD0"/>
<proteinExistence type="predicted"/>
<protein>
    <submittedName>
        <fullName evidence="2">Uncharacterized protein</fullName>
    </submittedName>
</protein>
<evidence type="ECO:0000313" key="2">
    <source>
        <dbReference type="EMBL" id="CDJ40490.1"/>
    </source>
</evidence>
<keyword evidence="1" id="KW-1133">Transmembrane helix</keyword>
<dbReference type="OMA" id="ANMCIME"/>
<keyword evidence="3" id="KW-1185">Reference proteome</keyword>
<evidence type="ECO:0000313" key="3">
    <source>
        <dbReference type="Proteomes" id="UP000030747"/>
    </source>
</evidence>
<gene>
    <name evidence="2" type="ORF">ETH_00019630</name>
</gene>
<feature type="transmembrane region" description="Helical" evidence="1">
    <location>
        <begin position="81"/>
        <end position="101"/>
    </location>
</feature>
<evidence type="ECO:0000256" key="1">
    <source>
        <dbReference type="SAM" id="Phobius"/>
    </source>
</evidence>
<dbReference type="VEuPathDB" id="ToxoDB:ETH_00019630"/>
<dbReference type="EMBL" id="HG675163">
    <property type="protein sequence ID" value="CDJ40490.1"/>
    <property type="molecule type" value="Genomic_DNA"/>
</dbReference>
<dbReference type="Proteomes" id="UP000030747">
    <property type="component" value="Unassembled WGS sequence"/>
</dbReference>
<reference evidence="2" key="1">
    <citation type="submission" date="2013-10" db="EMBL/GenBank/DDBJ databases">
        <title>Genomic analysis of the causative agents of coccidiosis in chickens.</title>
        <authorList>
            <person name="Reid A.J."/>
            <person name="Blake D."/>
            <person name="Billington K."/>
            <person name="Browne H."/>
            <person name="Dunn M."/>
            <person name="Hung S."/>
            <person name="Kawahara F."/>
            <person name="Miranda-Saavedra D."/>
            <person name="Mourier T."/>
            <person name="Nagra H."/>
            <person name="Otto T.D."/>
            <person name="Rawlings N."/>
            <person name="Sanchez A."/>
            <person name="Sanders M."/>
            <person name="Subramaniam C."/>
            <person name="Tay Y."/>
            <person name="Dear P."/>
            <person name="Doerig C."/>
            <person name="Gruber A."/>
            <person name="Parkinson J."/>
            <person name="Shirley M."/>
            <person name="Wan K.L."/>
            <person name="Berriman M."/>
            <person name="Tomley F."/>
            <person name="Pain A."/>
        </authorList>
    </citation>
    <scope>NUCLEOTIDE SEQUENCE [LARGE SCALE GENOMIC DNA]</scope>
    <source>
        <strain evidence="2">Houghton</strain>
    </source>
</reference>
<dbReference type="RefSeq" id="XP_013231240.1">
    <property type="nucleotide sequence ID" value="XM_013375786.1"/>
</dbReference>
<reference evidence="2" key="2">
    <citation type="submission" date="2013-10" db="EMBL/GenBank/DDBJ databases">
        <authorList>
            <person name="Aslett M."/>
        </authorList>
    </citation>
    <scope>NUCLEOTIDE SEQUENCE [LARGE SCALE GENOMIC DNA]</scope>
    <source>
        <strain evidence="2">Houghton</strain>
    </source>
</reference>
<dbReference type="OrthoDB" id="419198at2759"/>
<keyword evidence="1" id="KW-0472">Membrane</keyword>